<comment type="similarity">
    <text evidence="2 6">Belongs to the pseudouridine synthase RluA family.</text>
</comment>
<feature type="active site" evidence="4">
    <location>
        <position position="148"/>
    </location>
</feature>
<protein>
    <recommendedName>
        <fullName evidence="6">Pseudouridine synthase</fullName>
        <ecNumber evidence="6">5.4.99.-</ecNumber>
    </recommendedName>
</protein>
<dbReference type="InterPro" id="IPR006225">
    <property type="entry name" value="PsdUridine_synth_RluC/D"/>
</dbReference>
<dbReference type="PROSITE" id="PS50889">
    <property type="entry name" value="S4"/>
    <property type="match status" value="1"/>
</dbReference>
<keyword evidence="3 6" id="KW-0413">Isomerase</keyword>
<dbReference type="InterPro" id="IPR036986">
    <property type="entry name" value="S4_RNA-bd_sf"/>
</dbReference>
<dbReference type="Gene3D" id="3.30.2350.10">
    <property type="entry name" value="Pseudouridine synthase"/>
    <property type="match status" value="1"/>
</dbReference>
<evidence type="ECO:0000259" key="7">
    <source>
        <dbReference type="Pfam" id="PF00849"/>
    </source>
</evidence>
<dbReference type="GO" id="GO:0003723">
    <property type="term" value="F:RNA binding"/>
    <property type="evidence" value="ECO:0007669"/>
    <property type="project" value="UniProtKB-KW"/>
</dbReference>
<name>A0A8J8SHE4_9FIRM</name>
<dbReference type="EC" id="5.4.99.-" evidence="6"/>
<evidence type="ECO:0000313" key="9">
    <source>
        <dbReference type="Proteomes" id="UP000683246"/>
    </source>
</evidence>
<accession>A0A8J8SHE4</accession>
<evidence type="ECO:0000256" key="2">
    <source>
        <dbReference type="ARBA" id="ARBA00010876"/>
    </source>
</evidence>
<dbReference type="SUPFAM" id="SSF55120">
    <property type="entry name" value="Pseudouridine synthase"/>
    <property type="match status" value="1"/>
</dbReference>
<dbReference type="InterPro" id="IPR020103">
    <property type="entry name" value="PsdUridine_synth_cat_dom_sf"/>
</dbReference>
<dbReference type="InterPro" id="IPR050188">
    <property type="entry name" value="RluA_PseudoU_synthase"/>
</dbReference>
<dbReference type="InterPro" id="IPR006145">
    <property type="entry name" value="PsdUridine_synth_RsuA/RluA"/>
</dbReference>
<evidence type="ECO:0000256" key="4">
    <source>
        <dbReference type="PIRSR" id="PIRSR606225-1"/>
    </source>
</evidence>
<keyword evidence="9" id="KW-1185">Reference proteome</keyword>
<proteinExistence type="inferred from homology"/>
<dbReference type="PANTHER" id="PTHR21600:SF83">
    <property type="entry name" value="PSEUDOURIDYLATE SYNTHASE RPUSD4, MITOCHONDRIAL"/>
    <property type="match status" value="1"/>
</dbReference>
<evidence type="ECO:0000256" key="6">
    <source>
        <dbReference type="RuleBase" id="RU362028"/>
    </source>
</evidence>
<dbReference type="NCBIfam" id="TIGR00005">
    <property type="entry name" value="rluA_subfam"/>
    <property type="match status" value="1"/>
</dbReference>
<dbReference type="GO" id="GO:0006396">
    <property type="term" value="P:RNA processing"/>
    <property type="evidence" value="ECO:0007669"/>
    <property type="project" value="UniProtKB-ARBA"/>
</dbReference>
<reference evidence="8" key="1">
    <citation type="submission" date="2020-07" db="EMBL/GenBank/DDBJ databases">
        <title>Vallitalea pronyensis genome.</title>
        <authorList>
            <person name="Postec A."/>
        </authorList>
    </citation>
    <scope>NUCLEOTIDE SEQUENCE</scope>
    <source>
        <strain evidence="8">FatNI3</strain>
    </source>
</reference>
<dbReference type="AlphaFoldDB" id="A0A8J8SHE4"/>
<dbReference type="PANTHER" id="PTHR21600">
    <property type="entry name" value="MITOCHONDRIAL RNA PSEUDOURIDINE SYNTHASE"/>
    <property type="match status" value="1"/>
</dbReference>
<evidence type="ECO:0000256" key="1">
    <source>
        <dbReference type="ARBA" id="ARBA00000073"/>
    </source>
</evidence>
<dbReference type="KEGG" id="vpy:HZI73_13790"/>
<gene>
    <name evidence="8" type="ORF">HZI73_13790</name>
</gene>
<dbReference type="RefSeq" id="WP_212693973.1">
    <property type="nucleotide sequence ID" value="NZ_CP058649.1"/>
</dbReference>
<evidence type="ECO:0000313" key="8">
    <source>
        <dbReference type="EMBL" id="QUI23293.1"/>
    </source>
</evidence>
<keyword evidence="5" id="KW-0694">RNA-binding</keyword>
<feature type="domain" description="Pseudouridine synthase RsuA/RluA-like" evidence="7">
    <location>
        <begin position="95"/>
        <end position="253"/>
    </location>
</feature>
<comment type="function">
    <text evidence="6">Responsible for synthesis of pseudouridine from uracil.</text>
</comment>
<dbReference type="GO" id="GO:0001522">
    <property type="term" value="P:pseudouridine synthesis"/>
    <property type="evidence" value="ECO:0007669"/>
    <property type="project" value="InterPro"/>
</dbReference>
<dbReference type="Proteomes" id="UP000683246">
    <property type="component" value="Chromosome"/>
</dbReference>
<dbReference type="GO" id="GO:0009982">
    <property type="term" value="F:pseudouridine synthase activity"/>
    <property type="evidence" value="ECO:0007669"/>
    <property type="project" value="InterPro"/>
</dbReference>
<dbReference type="EMBL" id="CP058649">
    <property type="protein sequence ID" value="QUI23293.1"/>
    <property type="molecule type" value="Genomic_DNA"/>
</dbReference>
<dbReference type="CDD" id="cd02869">
    <property type="entry name" value="PseudoU_synth_RluA_like"/>
    <property type="match status" value="1"/>
</dbReference>
<dbReference type="Gene3D" id="3.10.290.10">
    <property type="entry name" value="RNA-binding S4 domain"/>
    <property type="match status" value="1"/>
</dbReference>
<dbReference type="GO" id="GO:0140098">
    <property type="term" value="F:catalytic activity, acting on RNA"/>
    <property type="evidence" value="ECO:0007669"/>
    <property type="project" value="UniProtKB-ARBA"/>
</dbReference>
<organism evidence="8 9">
    <name type="scientific">Vallitalea pronyensis</name>
    <dbReference type="NCBI Taxonomy" id="1348613"/>
    <lineage>
        <taxon>Bacteria</taxon>
        <taxon>Bacillati</taxon>
        <taxon>Bacillota</taxon>
        <taxon>Clostridia</taxon>
        <taxon>Lachnospirales</taxon>
        <taxon>Vallitaleaceae</taxon>
        <taxon>Vallitalea</taxon>
    </lineage>
</organism>
<comment type="catalytic activity">
    <reaction evidence="1 6">
        <text>a uridine in RNA = a pseudouridine in RNA</text>
        <dbReference type="Rhea" id="RHEA:48348"/>
        <dbReference type="Rhea" id="RHEA-COMP:12068"/>
        <dbReference type="Rhea" id="RHEA-COMP:12069"/>
        <dbReference type="ChEBI" id="CHEBI:65314"/>
        <dbReference type="ChEBI" id="CHEBI:65315"/>
    </reaction>
</comment>
<evidence type="ECO:0000256" key="5">
    <source>
        <dbReference type="PROSITE-ProRule" id="PRU00182"/>
    </source>
</evidence>
<dbReference type="Pfam" id="PF00849">
    <property type="entry name" value="PseudoU_synth_2"/>
    <property type="match status" value="1"/>
</dbReference>
<evidence type="ECO:0000256" key="3">
    <source>
        <dbReference type="ARBA" id="ARBA00023235"/>
    </source>
</evidence>
<sequence length="332" mass="38118">MMKEIIVNKDESNQRADKYLMKYFSKASKGFIYKMLRKKRIKLNGKRIQGHEILQKNDGIQLFMAEETIEKFSLHAHVPTPNMPITFKVLYEDEHILVCHKPAGLLSQPDQGGERSLVDEITSYLIQKGDYDPNVTKGFRPGICNRLDRNTSGIVLSGKNLQALQALNGLIAHKKIDKHYQCIVSGFVSKKNSIEGYLNKDNQHNRVHVTKDQNLGHYIQTIYQPLTDNKAYSLLDVQIITGKSHQIRAHLSSIGHPLIGDYKYGKKNINDRFKKEYGLKHHLLHAYRIVFHVDSGILSYLDGKEMMDPVDDTFKAIANELFGTNRESKKRR</sequence>